<accession>A0A0P7B6P4</accession>
<comment type="caution">
    <text evidence="2">The sequence shown here is derived from an EMBL/GenBank/DDBJ whole genome shotgun (WGS) entry which is preliminary data.</text>
</comment>
<dbReference type="Proteomes" id="UP000050424">
    <property type="component" value="Unassembled WGS sequence"/>
</dbReference>
<keyword evidence="3" id="KW-1185">Reference proteome</keyword>
<evidence type="ECO:0000256" key="1">
    <source>
        <dbReference type="SAM" id="MobiDB-lite"/>
    </source>
</evidence>
<dbReference type="PANTHER" id="PTHR34365:SF7">
    <property type="entry name" value="GLYCINE-RICH DOMAIN-CONTAINING PROTEIN 1"/>
    <property type="match status" value="1"/>
</dbReference>
<evidence type="ECO:0000313" key="2">
    <source>
        <dbReference type="EMBL" id="KPM42217.1"/>
    </source>
</evidence>
<dbReference type="InterPro" id="IPR009836">
    <property type="entry name" value="GRDP-like"/>
</dbReference>
<feature type="region of interest" description="Disordered" evidence="1">
    <location>
        <begin position="15"/>
        <end position="39"/>
    </location>
</feature>
<evidence type="ECO:0000313" key="3">
    <source>
        <dbReference type="Proteomes" id="UP000050424"/>
    </source>
</evidence>
<dbReference type="AlphaFoldDB" id="A0A0P7B6P4"/>
<dbReference type="PANTHER" id="PTHR34365">
    <property type="entry name" value="ENOLASE (DUF1399)"/>
    <property type="match status" value="1"/>
</dbReference>
<dbReference type="EMBL" id="LKCW01000052">
    <property type="protein sequence ID" value="KPM42217.1"/>
    <property type="molecule type" value="Genomic_DNA"/>
</dbReference>
<reference evidence="2 3" key="1">
    <citation type="submission" date="2015-09" db="EMBL/GenBank/DDBJ databases">
        <title>Draft genome of a European isolate of the apple canker pathogen Neonectria ditissima.</title>
        <authorList>
            <person name="Gomez-Cortecero A."/>
            <person name="Harrison R.J."/>
            <person name="Armitage A.D."/>
        </authorList>
    </citation>
    <scope>NUCLEOTIDE SEQUENCE [LARGE SCALE GENOMIC DNA]</scope>
    <source>
        <strain evidence="2 3">R09/05</strain>
    </source>
</reference>
<organism evidence="2 3">
    <name type="scientific">Neonectria ditissima</name>
    <dbReference type="NCBI Taxonomy" id="78410"/>
    <lineage>
        <taxon>Eukaryota</taxon>
        <taxon>Fungi</taxon>
        <taxon>Dikarya</taxon>
        <taxon>Ascomycota</taxon>
        <taxon>Pezizomycotina</taxon>
        <taxon>Sordariomycetes</taxon>
        <taxon>Hypocreomycetidae</taxon>
        <taxon>Hypocreales</taxon>
        <taxon>Nectriaceae</taxon>
        <taxon>Neonectria</taxon>
    </lineage>
</organism>
<feature type="region of interest" description="Disordered" evidence="1">
    <location>
        <begin position="447"/>
        <end position="468"/>
    </location>
</feature>
<feature type="compositionally biased region" description="Low complexity" evidence="1">
    <location>
        <begin position="407"/>
        <end position="427"/>
    </location>
</feature>
<name>A0A0P7B6P4_9HYPO</name>
<protein>
    <submittedName>
        <fullName evidence="2">Uncharacterized protein</fullName>
    </submittedName>
</protein>
<feature type="region of interest" description="Disordered" evidence="1">
    <location>
        <begin position="405"/>
        <end position="427"/>
    </location>
</feature>
<gene>
    <name evidence="2" type="ORF">AK830_g4363</name>
</gene>
<proteinExistence type="predicted"/>
<sequence length="513" mass="57678">MTLFSRLRRTKDQADVDPHAWKLPAPSRYSDPKPGGRQTVIPDPTVFANALIPAEPTPGSLETVLVYPDASHAAVHLALLECFRNLRLSASALDVQVVQPPSYHEALDAKKLPVSRSLQESHRLPESQRWDLLIKLAVTRFTAWWSNIDQVLNHARAYSHHAGNQIALQLAQDYLPPLDVLLVWYALMLNPDAYDAACRAHPGDVARLQKLCFPWPAVRHVIDMDKMEFCLPRTAQRLFTNMSSQSYDILTYLESPPAYTDEGTVSYETDLFSEVKKHEVFIDEAHELLWIRSPAIRGSLARASVDYLNFQLGGPIIESIAEEDQPFGVKLFWRTHRLFPRQYQAFLGEVGNIQAPLASDPIDSKDSKNTKLDAGDVSVVPDQCPCWTCEHIRDYLPAFVHTTLPQSSSSSSSSTPNTKQPQLSSLSSEQLLQIQDDLGFYHAVESARRRKAPLPTRPPTAAEREADRIAKEKKKEAGYLPGLNEYLEVLPDGTRKIRRQKYAGSWVGDAWAI</sequence>
<dbReference type="OrthoDB" id="2684236at2759"/>